<name>Q1ZJT8_PHOAS</name>
<protein>
    <submittedName>
        <fullName evidence="1">Uncharacterized protein</fullName>
    </submittedName>
</protein>
<dbReference type="EMBL" id="AAOJ01000020">
    <property type="protein sequence ID" value="EAS62434.1"/>
    <property type="molecule type" value="Genomic_DNA"/>
</dbReference>
<reference evidence="1 2" key="1">
    <citation type="journal article" date="2009" name="Proc. Natl. Acad. Sci. U.S.A.">
        <title>The genomic basis of trophic strategy in marine bacteria.</title>
        <authorList>
            <person name="Lauro F.M."/>
            <person name="McDougald D."/>
            <person name="Thomas T."/>
            <person name="Williams T.J."/>
            <person name="Egan S."/>
            <person name="Rice S."/>
            <person name="DeMaere M.Z."/>
            <person name="Ting L."/>
            <person name="Ertan H."/>
            <person name="Johnson J."/>
            <person name="Ferriera S."/>
            <person name="Lapidus A."/>
            <person name="Anderson I."/>
            <person name="Kyrpides N."/>
            <person name="Munk A.C."/>
            <person name="Detter C."/>
            <person name="Han C.S."/>
            <person name="Brown M.V."/>
            <person name="Robb F.T."/>
            <person name="Kjelleberg S."/>
            <person name="Cavicchioli R."/>
        </authorList>
    </citation>
    <scope>NUCLEOTIDE SEQUENCE [LARGE SCALE GENOMIC DNA]</scope>
    <source>
        <strain evidence="1 2">S14</strain>
    </source>
</reference>
<gene>
    <name evidence="1" type="ORF">VAS14_00156</name>
</gene>
<dbReference type="HOGENOM" id="CLU_965956_0_0_6"/>
<sequence length="288" mass="33375">MQTFPDLFQNLPVLVVCNDDDDRFGENSEWLGLRLYIDNMPTVLEIDNDAFSDKELLTFHPIIEQLSINALCQPPSYQTNSLTERYDDESVIDDFFLRLSNHQLDDVLVTINQVYEDNDYQELPAELLALKLNSYKISNDEIAAICSFVEEYSYSPLDDYVRAVRVEEFYQKTPKLEDAFIELEKSQIKLLDFLANAIKSPTFSDCFSEFHTDGLENDLDGHDPAIYRSVVLSKHSYQYEHFTHEAEMLWQDDQNEALGLAPNKQGIEFLKRQQKSELLLLALNLFNA</sequence>
<evidence type="ECO:0000313" key="2">
    <source>
        <dbReference type="Proteomes" id="UP000001603"/>
    </source>
</evidence>
<dbReference type="AlphaFoldDB" id="Q1ZJT8"/>
<dbReference type="Proteomes" id="UP000001603">
    <property type="component" value="Unassembled WGS sequence"/>
</dbReference>
<proteinExistence type="predicted"/>
<evidence type="ECO:0000313" key="1">
    <source>
        <dbReference type="EMBL" id="EAS62434.1"/>
    </source>
</evidence>
<accession>Q1ZJT8</accession>
<dbReference type="RefSeq" id="WP_005363262.1">
    <property type="nucleotide sequence ID" value="NZ_AAOJ01000020.1"/>
</dbReference>
<comment type="caution">
    <text evidence="1">The sequence shown here is derived from an EMBL/GenBank/DDBJ whole genome shotgun (WGS) entry which is preliminary data.</text>
</comment>
<organism evidence="1 2">
    <name type="scientific">Photobacterium angustum (strain S14 / CCUG 15956)</name>
    <name type="common">Vibrio sp. (strain S14 / CCUG 15956)</name>
    <dbReference type="NCBI Taxonomy" id="314292"/>
    <lineage>
        <taxon>Bacteria</taxon>
        <taxon>Pseudomonadati</taxon>
        <taxon>Pseudomonadota</taxon>
        <taxon>Gammaproteobacteria</taxon>
        <taxon>Vibrionales</taxon>
        <taxon>Vibrionaceae</taxon>
        <taxon>Photobacterium</taxon>
    </lineage>
</organism>